<dbReference type="Proteomes" id="UP001529510">
    <property type="component" value="Unassembled WGS sequence"/>
</dbReference>
<keyword evidence="6" id="KW-1185">Reference proteome</keyword>
<accession>A0ABD0R3B5</accession>
<dbReference type="PANTHER" id="PTHR33050:SF7">
    <property type="entry name" value="RIBONUCLEASE H"/>
    <property type="match status" value="1"/>
</dbReference>
<feature type="domain" description="Reverse transcriptase" evidence="4">
    <location>
        <begin position="376"/>
        <end position="461"/>
    </location>
</feature>
<dbReference type="PROSITE" id="PS50878">
    <property type="entry name" value="RT_POL"/>
    <property type="match status" value="1"/>
</dbReference>
<evidence type="ECO:0000256" key="1">
    <source>
        <dbReference type="ARBA" id="ARBA00010879"/>
    </source>
</evidence>
<dbReference type="InterPro" id="IPR052055">
    <property type="entry name" value="Hepadnavirus_pol/RT"/>
</dbReference>
<sequence length="461" mass="49856">TWRAPYSARQRPSSSPLATLDGGAARGYVAVPQVERAVAVHLCPRAASPFQGVAYHAAGQAATALHAMATLQVYQAQALKHLHEGGPDQGAMQELRAATNFALRATKVMSTVVVQERHLWLTLAQMADVDKACFLDTPISQGGLFGNTKQTEAIKHTLPRRDSATTSPGPQPPPARRRGRPPAGPKKTAPSTSSWPDRPLTPAGDLRSVPDAGNPEVDPDNTYVPPPGGGPGAAVYSDAAIGLRVDGTHIFTERVNLLTSGVPAPSSLLERRLASSDPDSELYIASAGTREEDFSPGCFTFWDQLPHRGHIGQRSLDSPRDQAGDLASASQPLAVVDSDSTRPPRYRGVLSTTVHSDTHAAVLHAEVAVLLAKDAIEPVPPAEMKSEFYSPYFIVPKKSGGLRPILDLRALNRSLLRLPFKMLMTKRMLTCIRRQDWFAAIDLKDAHFHVSILPRHRPFLR</sequence>
<evidence type="ECO:0000256" key="2">
    <source>
        <dbReference type="ARBA" id="ARBA00012180"/>
    </source>
</evidence>
<evidence type="ECO:0000313" key="6">
    <source>
        <dbReference type="Proteomes" id="UP001529510"/>
    </source>
</evidence>
<feature type="region of interest" description="Disordered" evidence="3">
    <location>
        <begin position="312"/>
        <end position="331"/>
    </location>
</feature>
<dbReference type="AlphaFoldDB" id="A0ABD0R3B5"/>
<dbReference type="InterPro" id="IPR043502">
    <property type="entry name" value="DNA/RNA_pol_sf"/>
</dbReference>
<dbReference type="InterPro" id="IPR043128">
    <property type="entry name" value="Rev_trsase/Diguanyl_cyclase"/>
</dbReference>
<feature type="region of interest" description="Disordered" evidence="3">
    <location>
        <begin position="156"/>
        <end position="231"/>
    </location>
</feature>
<name>A0ABD0R3B5_CIRMR</name>
<dbReference type="SUPFAM" id="SSF56672">
    <property type="entry name" value="DNA/RNA polymerases"/>
    <property type="match status" value="1"/>
</dbReference>
<gene>
    <name evidence="5" type="ORF">M9458_010719</name>
</gene>
<comment type="similarity">
    <text evidence="1">Belongs to the beta type-B retroviral polymerase family. HERV class-II K(HML-2) pol subfamily.</text>
</comment>
<dbReference type="EMBL" id="JAMKFB020000005">
    <property type="protein sequence ID" value="KAL0192423.1"/>
    <property type="molecule type" value="Genomic_DNA"/>
</dbReference>
<organism evidence="5 6">
    <name type="scientific">Cirrhinus mrigala</name>
    <name type="common">Mrigala</name>
    <dbReference type="NCBI Taxonomy" id="683832"/>
    <lineage>
        <taxon>Eukaryota</taxon>
        <taxon>Metazoa</taxon>
        <taxon>Chordata</taxon>
        <taxon>Craniata</taxon>
        <taxon>Vertebrata</taxon>
        <taxon>Euteleostomi</taxon>
        <taxon>Actinopterygii</taxon>
        <taxon>Neopterygii</taxon>
        <taxon>Teleostei</taxon>
        <taxon>Ostariophysi</taxon>
        <taxon>Cypriniformes</taxon>
        <taxon>Cyprinidae</taxon>
        <taxon>Labeoninae</taxon>
        <taxon>Labeonini</taxon>
        <taxon>Cirrhinus</taxon>
    </lineage>
</organism>
<feature type="non-terminal residue" evidence="5">
    <location>
        <position position="1"/>
    </location>
</feature>
<evidence type="ECO:0000259" key="4">
    <source>
        <dbReference type="PROSITE" id="PS50878"/>
    </source>
</evidence>
<dbReference type="InterPro" id="IPR000477">
    <property type="entry name" value="RT_dom"/>
</dbReference>
<dbReference type="PANTHER" id="PTHR33050">
    <property type="entry name" value="REVERSE TRANSCRIPTASE DOMAIN-CONTAINING PROTEIN"/>
    <property type="match status" value="1"/>
</dbReference>
<dbReference type="Gene3D" id="3.10.10.10">
    <property type="entry name" value="HIV Type 1 Reverse Transcriptase, subunit A, domain 1"/>
    <property type="match status" value="1"/>
</dbReference>
<comment type="caution">
    <text evidence="5">The sequence shown here is derived from an EMBL/GenBank/DDBJ whole genome shotgun (WGS) entry which is preliminary data.</text>
</comment>
<evidence type="ECO:0000313" key="5">
    <source>
        <dbReference type="EMBL" id="KAL0192423.1"/>
    </source>
</evidence>
<dbReference type="GO" id="GO:0004523">
    <property type="term" value="F:RNA-DNA hybrid ribonuclease activity"/>
    <property type="evidence" value="ECO:0007669"/>
    <property type="project" value="UniProtKB-EC"/>
</dbReference>
<dbReference type="EC" id="3.1.26.4" evidence="2"/>
<dbReference type="Gene3D" id="3.30.70.270">
    <property type="match status" value="1"/>
</dbReference>
<feature type="non-terminal residue" evidence="5">
    <location>
        <position position="461"/>
    </location>
</feature>
<protein>
    <recommendedName>
        <fullName evidence="2">ribonuclease H</fullName>
        <ecNumber evidence="2">3.1.26.4</ecNumber>
    </recommendedName>
</protein>
<evidence type="ECO:0000256" key="3">
    <source>
        <dbReference type="SAM" id="MobiDB-lite"/>
    </source>
</evidence>
<reference evidence="5 6" key="1">
    <citation type="submission" date="2024-05" db="EMBL/GenBank/DDBJ databases">
        <title>Genome sequencing and assembly of Indian major carp, Cirrhinus mrigala (Hamilton, 1822).</title>
        <authorList>
            <person name="Mohindra V."/>
            <person name="Chowdhury L.M."/>
            <person name="Lal K."/>
            <person name="Jena J.K."/>
        </authorList>
    </citation>
    <scope>NUCLEOTIDE SEQUENCE [LARGE SCALE GENOMIC DNA]</scope>
    <source>
        <strain evidence="5">CM1030</strain>
        <tissue evidence="5">Blood</tissue>
    </source>
</reference>
<proteinExistence type="inferred from homology"/>